<feature type="transmembrane region" description="Helical" evidence="3">
    <location>
        <begin position="75"/>
        <end position="94"/>
    </location>
</feature>
<dbReference type="EMBL" id="KN832999">
    <property type="protein sequence ID" value="KIM81349.1"/>
    <property type="molecule type" value="Genomic_DNA"/>
</dbReference>
<dbReference type="Proteomes" id="UP000054166">
    <property type="component" value="Unassembled WGS sequence"/>
</dbReference>
<organism evidence="5 6">
    <name type="scientific">Piloderma croceum (strain F 1598)</name>
    <dbReference type="NCBI Taxonomy" id="765440"/>
    <lineage>
        <taxon>Eukaryota</taxon>
        <taxon>Fungi</taxon>
        <taxon>Dikarya</taxon>
        <taxon>Basidiomycota</taxon>
        <taxon>Agaricomycotina</taxon>
        <taxon>Agaricomycetes</taxon>
        <taxon>Agaricomycetidae</taxon>
        <taxon>Atheliales</taxon>
        <taxon>Atheliaceae</taxon>
        <taxon>Piloderma</taxon>
    </lineage>
</organism>
<feature type="transmembrane region" description="Helical" evidence="3">
    <location>
        <begin position="272"/>
        <end position="290"/>
    </location>
</feature>
<dbReference type="InterPro" id="IPR050327">
    <property type="entry name" value="Proton-linked_MCT"/>
</dbReference>
<reference evidence="5 6" key="1">
    <citation type="submission" date="2014-04" db="EMBL/GenBank/DDBJ databases">
        <authorList>
            <consortium name="DOE Joint Genome Institute"/>
            <person name="Kuo A."/>
            <person name="Tarkka M."/>
            <person name="Buscot F."/>
            <person name="Kohler A."/>
            <person name="Nagy L.G."/>
            <person name="Floudas D."/>
            <person name="Copeland A."/>
            <person name="Barry K.W."/>
            <person name="Cichocki N."/>
            <person name="Veneault-Fourrey C."/>
            <person name="LaButti K."/>
            <person name="Lindquist E.A."/>
            <person name="Lipzen A."/>
            <person name="Lundell T."/>
            <person name="Morin E."/>
            <person name="Murat C."/>
            <person name="Sun H."/>
            <person name="Tunlid A."/>
            <person name="Henrissat B."/>
            <person name="Grigoriev I.V."/>
            <person name="Hibbett D.S."/>
            <person name="Martin F."/>
            <person name="Nordberg H.P."/>
            <person name="Cantor M.N."/>
            <person name="Hua S.X."/>
        </authorList>
    </citation>
    <scope>NUCLEOTIDE SEQUENCE [LARGE SCALE GENOMIC DNA]</scope>
    <source>
        <strain evidence="5 6">F 1598</strain>
    </source>
</reference>
<comment type="similarity">
    <text evidence="2">Belongs to the major facilitator superfamily. Monocarboxylate porter (TC 2.A.1.13) family.</text>
</comment>
<name>A0A0C3FNL6_PILCF</name>
<keyword evidence="3" id="KW-0472">Membrane</keyword>
<feature type="transmembrane region" description="Helical" evidence="3">
    <location>
        <begin position="235"/>
        <end position="260"/>
    </location>
</feature>
<dbReference type="SUPFAM" id="SSF103473">
    <property type="entry name" value="MFS general substrate transporter"/>
    <property type="match status" value="1"/>
</dbReference>
<reference evidence="6" key="2">
    <citation type="submission" date="2015-01" db="EMBL/GenBank/DDBJ databases">
        <title>Evolutionary Origins and Diversification of the Mycorrhizal Mutualists.</title>
        <authorList>
            <consortium name="DOE Joint Genome Institute"/>
            <consortium name="Mycorrhizal Genomics Consortium"/>
            <person name="Kohler A."/>
            <person name="Kuo A."/>
            <person name="Nagy L.G."/>
            <person name="Floudas D."/>
            <person name="Copeland A."/>
            <person name="Barry K.W."/>
            <person name="Cichocki N."/>
            <person name="Veneault-Fourrey C."/>
            <person name="LaButti K."/>
            <person name="Lindquist E.A."/>
            <person name="Lipzen A."/>
            <person name="Lundell T."/>
            <person name="Morin E."/>
            <person name="Murat C."/>
            <person name="Riley R."/>
            <person name="Ohm R."/>
            <person name="Sun H."/>
            <person name="Tunlid A."/>
            <person name="Henrissat B."/>
            <person name="Grigoriev I.V."/>
            <person name="Hibbett D.S."/>
            <person name="Martin F."/>
        </authorList>
    </citation>
    <scope>NUCLEOTIDE SEQUENCE [LARGE SCALE GENOMIC DNA]</scope>
    <source>
        <strain evidence="6">F 1598</strain>
    </source>
</reference>
<feature type="transmembrane region" description="Helical" evidence="3">
    <location>
        <begin position="365"/>
        <end position="387"/>
    </location>
</feature>
<gene>
    <name evidence="5" type="ORF">PILCRDRAFT_8715</name>
</gene>
<dbReference type="PANTHER" id="PTHR11360">
    <property type="entry name" value="MONOCARBOXYLATE TRANSPORTER"/>
    <property type="match status" value="1"/>
</dbReference>
<dbReference type="OrthoDB" id="6509908at2759"/>
<feature type="transmembrane region" description="Helical" evidence="3">
    <location>
        <begin position="163"/>
        <end position="182"/>
    </location>
</feature>
<dbReference type="PANTHER" id="PTHR11360:SF234">
    <property type="entry name" value="MFS-TYPE TRANSPORTER DBAD-RELATED"/>
    <property type="match status" value="1"/>
</dbReference>
<evidence type="ECO:0000259" key="4">
    <source>
        <dbReference type="PROSITE" id="PS50850"/>
    </source>
</evidence>
<dbReference type="InterPro" id="IPR011701">
    <property type="entry name" value="MFS"/>
</dbReference>
<dbReference type="InParanoid" id="A0A0C3FNL6"/>
<evidence type="ECO:0000313" key="6">
    <source>
        <dbReference type="Proteomes" id="UP000054166"/>
    </source>
</evidence>
<feature type="transmembrane region" description="Helical" evidence="3">
    <location>
        <begin position="131"/>
        <end position="156"/>
    </location>
</feature>
<feature type="transmembrane region" description="Helical" evidence="3">
    <location>
        <begin position="393"/>
        <end position="416"/>
    </location>
</feature>
<dbReference type="AlphaFoldDB" id="A0A0C3FNL6"/>
<evidence type="ECO:0000313" key="5">
    <source>
        <dbReference type="EMBL" id="KIM81349.1"/>
    </source>
</evidence>
<dbReference type="GO" id="GO:0016020">
    <property type="term" value="C:membrane"/>
    <property type="evidence" value="ECO:0007669"/>
    <property type="project" value="UniProtKB-SubCell"/>
</dbReference>
<accession>A0A0C3FNL6</accession>
<evidence type="ECO:0000256" key="3">
    <source>
        <dbReference type="SAM" id="Phobius"/>
    </source>
</evidence>
<sequence length="426" mass="45502">MSVLQEKVSKNDDSNTTLSITTPITPGSDIPDGGLTAWLQVVGAFFLFFNSWGIVNTFGAFQMYYEGTLSSTASAISWIGSIQGFLLLIIGVLAGPIFDMGYFRTLLAVGSFLTVFRMMMTSISTEYYQIFLAQGVCVGLGSGCLFIPSVTIVATYFSKKCSFAVGLAASGSSLGGVIYPAVFHQLQPKIGFGWATRVIAFIALATLGICLVTMKRRVTPAARRKLLDMQAWKEIPYTLFTIGEFLGFLGLYIPFLYISSYALKKTHASEELAFYFVPILNAASLFGRIIPNFLADKTGPLNMLISCSLISAILALCWIAIDDVAGLTVFGILYGFFSGTFVSLPPSTVASLSPDLKQVGTRMGMSFSFAGLGLLIGNPIAGTIINLDTGDFVKAQIFCGVVVGAAAVVMTFARIAKVGPSLIAMA</sequence>
<evidence type="ECO:0000256" key="1">
    <source>
        <dbReference type="ARBA" id="ARBA00004141"/>
    </source>
</evidence>
<dbReference type="STRING" id="765440.A0A0C3FNL6"/>
<comment type="subcellular location">
    <subcellularLocation>
        <location evidence="1">Membrane</location>
        <topology evidence="1">Multi-pass membrane protein</topology>
    </subcellularLocation>
</comment>
<keyword evidence="3" id="KW-0812">Transmembrane</keyword>
<keyword evidence="3" id="KW-1133">Transmembrane helix</keyword>
<evidence type="ECO:0000256" key="2">
    <source>
        <dbReference type="ARBA" id="ARBA00006727"/>
    </source>
</evidence>
<proteinExistence type="inferred from homology"/>
<dbReference type="Gene3D" id="1.20.1250.20">
    <property type="entry name" value="MFS general substrate transporter like domains"/>
    <property type="match status" value="2"/>
</dbReference>
<feature type="transmembrane region" description="Helical" evidence="3">
    <location>
        <begin position="327"/>
        <end position="344"/>
    </location>
</feature>
<dbReference type="GO" id="GO:0022857">
    <property type="term" value="F:transmembrane transporter activity"/>
    <property type="evidence" value="ECO:0007669"/>
    <property type="project" value="InterPro"/>
</dbReference>
<feature type="transmembrane region" description="Helical" evidence="3">
    <location>
        <begin position="302"/>
        <end position="321"/>
    </location>
</feature>
<dbReference type="InterPro" id="IPR020846">
    <property type="entry name" value="MFS_dom"/>
</dbReference>
<feature type="transmembrane region" description="Helical" evidence="3">
    <location>
        <begin position="101"/>
        <end position="119"/>
    </location>
</feature>
<keyword evidence="6" id="KW-1185">Reference proteome</keyword>
<dbReference type="HOGENOM" id="CLU_001265_1_1_1"/>
<feature type="domain" description="Major facilitator superfamily (MFS) profile" evidence="4">
    <location>
        <begin position="36"/>
        <end position="426"/>
    </location>
</feature>
<dbReference type="PROSITE" id="PS50850">
    <property type="entry name" value="MFS"/>
    <property type="match status" value="1"/>
</dbReference>
<dbReference type="InterPro" id="IPR036259">
    <property type="entry name" value="MFS_trans_sf"/>
</dbReference>
<feature type="transmembrane region" description="Helical" evidence="3">
    <location>
        <begin position="194"/>
        <end position="214"/>
    </location>
</feature>
<protein>
    <recommendedName>
        <fullName evidence="4">Major facilitator superfamily (MFS) profile domain-containing protein</fullName>
    </recommendedName>
</protein>
<dbReference type="Pfam" id="PF07690">
    <property type="entry name" value="MFS_1"/>
    <property type="match status" value="1"/>
</dbReference>
<feature type="transmembrane region" description="Helical" evidence="3">
    <location>
        <begin position="35"/>
        <end position="55"/>
    </location>
</feature>